<evidence type="ECO:0000313" key="6">
    <source>
        <dbReference type="EMBL" id="ROQ00120.1"/>
    </source>
</evidence>
<sequence length="284" mass="30751">MADDPPPAPTTAQLWDARFGLAPPDGVPEAVPPALARILGRRTIRRLKPDPIPDGLLALLLACAQSAPAKSDLQQYSILVVKDPARRAAIASWLPAQPWVAEAPVFLVFLGDMRRGRRMGELRGRPNANDNADSFMNAAVDAGLAMETFLLASEAAGLGCCCISMVRNRIDDLAALLELPDGVFPIAGFCLGWPAAEGRVSMRLPPAAVVHVDRYDDAALPELIEAYDRRRHARAPVAPASQRHGERYGIVDYCPWSENVARQLSVPERAGFRDFLARHAIALG</sequence>
<keyword evidence="3" id="KW-0288">FMN</keyword>
<dbReference type="InterPro" id="IPR029479">
    <property type="entry name" value="Nitroreductase"/>
</dbReference>
<keyword evidence="4" id="KW-0560">Oxidoreductase</keyword>
<dbReference type="PANTHER" id="PTHR43425:SF2">
    <property type="entry name" value="OXYGEN-INSENSITIVE NADPH NITROREDUCTASE"/>
    <property type="match status" value="1"/>
</dbReference>
<name>A0A3N1MBJ0_9PROT</name>
<dbReference type="InterPro" id="IPR016446">
    <property type="entry name" value="Flavin_OxRdtase_Frp"/>
</dbReference>
<evidence type="ECO:0000313" key="7">
    <source>
        <dbReference type="Proteomes" id="UP000278222"/>
    </source>
</evidence>
<keyword evidence="7" id="KW-1185">Reference proteome</keyword>
<keyword evidence="2" id="KW-0285">Flavoprotein</keyword>
<dbReference type="Gene3D" id="3.40.109.10">
    <property type="entry name" value="NADH Oxidase"/>
    <property type="match status" value="1"/>
</dbReference>
<protein>
    <submittedName>
        <fullName evidence="6">Nitroreductase/FMN reductase [NAD(P)H]</fullName>
    </submittedName>
</protein>
<dbReference type="SUPFAM" id="SSF55469">
    <property type="entry name" value="FMN-dependent nitroreductase-like"/>
    <property type="match status" value="1"/>
</dbReference>
<feature type="domain" description="Nitroreductase" evidence="5">
    <location>
        <begin position="38"/>
        <end position="193"/>
    </location>
</feature>
<accession>A0A3N1MBJ0</accession>
<evidence type="ECO:0000256" key="3">
    <source>
        <dbReference type="ARBA" id="ARBA00022643"/>
    </source>
</evidence>
<comment type="similarity">
    <text evidence="1">Belongs to the flavin oxidoreductase frp family.</text>
</comment>
<reference evidence="6 7" key="1">
    <citation type="submission" date="2018-11" db="EMBL/GenBank/DDBJ databases">
        <title>Genomic Encyclopedia of Type Strains, Phase IV (KMG-IV): sequencing the most valuable type-strain genomes for metagenomic binning, comparative biology and taxonomic classification.</title>
        <authorList>
            <person name="Goeker M."/>
        </authorList>
    </citation>
    <scope>NUCLEOTIDE SEQUENCE [LARGE SCALE GENOMIC DNA]</scope>
    <source>
        <strain evidence="6 7">DSM 5900</strain>
    </source>
</reference>
<evidence type="ECO:0000256" key="4">
    <source>
        <dbReference type="ARBA" id="ARBA00023002"/>
    </source>
</evidence>
<dbReference type="OrthoDB" id="3181400at2"/>
<evidence type="ECO:0000256" key="2">
    <source>
        <dbReference type="ARBA" id="ARBA00022630"/>
    </source>
</evidence>
<organism evidence="6 7">
    <name type="scientific">Stella humosa</name>
    <dbReference type="NCBI Taxonomy" id="94"/>
    <lineage>
        <taxon>Bacteria</taxon>
        <taxon>Pseudomonadati</taxon>
        <taxon>Pseudomonadota</taxon>
        <taxon>Alphaproteobacteria</taxon>
        <taxon>Rhodospirillales</taxon>
        <taxon>Stellaceae</taxon>
        <taxon>Stella</taxon>
    </lineage>
</organism>
<evidence type="ECO:0000256" key="1">
    <source>
        <dbReference type="ARBA" id="ARBA00008366"/>
    </source>
</evidence>
<evidence type="ECO:0000259" key="5">
    <source>
        <dbReference type="Pfam" id="PF00881"/>
    </source>
</evidence>
<dbReference type="Pfam" id="PF00881">
    <property type="entry name" value="Nitroreductase"/>
    <property type="match status" value="1"/>
</dbReference>
<dbReference type="PANTHER" id="PTHR43425">
    <property type="entry name" value="OXYGEN-INSENSITIVE NADPH NITROREDUCTASE"/>
    <property type="match status" value="1"/>
</dbReference>
<dbReference type="RefSeq" id="WP_123689435.1">
    <property type="nucleotide sequence ID" value="NZ_AP019700.1"/>
</dbReference>
<gene>
    <name evidence="6" type="ORF">EDC65_1916</name>
</gene>
<dbReference type="EMBL" id="RJKX01000013">
    <property type="protein sequence ID" value="ROQ00120.1"/>
    <property type="molecule type" value="Genomic_DNA"/>
</dbReference>
<dbReference type="GO" id="GO:0016491">
    <property type="term" value="F:oxidoreductase activity"/>
    <property type="evidence" value="ECO:0007669"/>
    <property type="project" value="UniProtKB-KW"/>
</dbReference>
<comment type="caution">
    <text evidence="6">The sequence shown here is derived from an EMBL/GenBank/DDBJ whole genome shotgun (WGS) entry which is preliminary data.</text>
</comment>
<dbReference type="InterPro" id="IPR000415">
    <property type="entry name" value="Nitroreductase-like"/>
</dbReference>
<dbReference type="Proteomes" id="UP000278222">
    <property type="component" value="Unassembled WGS sequence"/>
</dbReference>
<dbReference type="AlphaFoldDB" id="A0A3N1MBJ0"/>
<proteinExistence type="inferred from homology"/>